<dbReference type="Proteomes" id="UP001060215">
    <property type="component" value="Chromosome 6"/>
</dbReference>
<dbReference type="EMBL" id="CM045763">
    <property type="protein sequence ID" value="KAI8023497.1"/>
    <property type="molecule type" value="Genomic_DNA"/>
</dbReference>
<protein>
    <submittedName>
        <fullName evidence="1">Carboxylesterase 18</fullName>
    </submittedName>
</protein>
<organism evidence="1 2">
    <name type="scientific">Camellia lanceoleosa</name>
    <dbReference type="NCBI Taxonomy" id="1840588"/>
    <lineage>
        <taxon>Eukaryota</taxon>
        <taxon>Viridiplantae</taxon>
        <taxon>Streptophyta</taxon>
        <taxon>Embryophyta</taxon>
        <taxon>Tracheophyta</taxon>
        <taxon>Spermatophyta</taxon>
        <taxon>Magnoliopsida</taxon>
        <taxon>eudicotyledons</taxon>
        <taxon>Gunneridae</taxon>
        <taxon>Pentapetalae</taxon>
        <taxon>asterids</taxon>
        <taxon>Ericales</taxon>
        <taxon>Theaceae</taxon>
        <taxon>Camellia</taxon>
    </lineage>
</organism>
<accession>A0ACC0IDT4</accession>
<proteinExistence type="predicted"/>
<name>A0ACC0IDT4_9ERIC</name>
<evidence type="ECO:0000313" key="1">
    <source>
        <dbReference type="EMBL" id="KAI8023497.1"/>
    </source>
</evidence>
<sequence length="335" mass="37508">MDVKQSSCAAAIAAELPWKTRLVVHLGSFALDACRLSHPILRFVRNLEPKSPPSSKAINGVSSSDITVDPSSNLWFRLYLPSSSTTSSSTHLLPRRIPLLRQFQNLDLFRATSPSSPSHRRLRQLPPRPNHRYPSQYNDGFETLKFIDAHNYARLPSTLISTVVFAGDSAGGNIAHHVAVRYGRHEFEKLNIIGLVEIQPFFGGEERSESELRLNRAPFLNVKRTDWMWRSFLPIGSDRNHEAVSGGDVSEAVKFPATLVVVGGGDPLQDWQRSIHGSIQASSLVRVCVRVRSSFFIIKMIFVLGELGGRDEYSLVEALKQGKIRKLSQQKDRNK</sequence>
<gene>
    <name evidence="1" type="ORF">LOK49_LG03G03264</name>
</gene>
<evidence type="ECO:0000313" key="2">
    <source>
        <dbReference type="Proteomes" id="UP001060215"/>
    </source>
</evidence>
<reference evidence="1 2" key="1">
    <citation type="journal article" date="2022" name="Plant J.">
        <title>Chromosome-level genome of Camellia lanceoleosa provides a valuable resource for understanding genome evolution and self-incompatibility.</title>
        <authorList>
            <person name="Gong W."/>
            <person name="Xiao S."/>
            <person name="Wang L."/>
            <person name="Liao Z."/>
            <person name="Chang Y."/>
            <person name="Mo W."/>
            <person name="Hu G."/>
            <person name="Li W."/>
            <person name="Zhao G."/>
            <person name="Zhu H."/>
            <person name="Hu X."/>
            <person name="Ji K."/>
            <person name="Xiang X."/>
            <person name="Song Q."/>
            <person name="Yuan D."/>
            <person name="Jin S."/>
            <person name="Zhang L."/>
        </authorList>
    </citation>
    <scope>NUCLEOTIDE SEQUENCE [LARGE SCALE GENOMIC DNA]</scope>
    <source>
        <strain evidence="1">SQ_2022a</strain>
    </source>
</reference>
<comment type="caution">
    <text evidence="1">The sequence shown here is derived from an EMBL/GenBank/DDBJ whole genome shotgun (WGS) entry which is preliminary data.</text>
</comment>
<keyword evidence="2" id="KW-1185">Reference proteome</keyword>